<sequence>MTKRFIVLIGVLAISASIILYLLHFVIFQDAHHILIYLLGDLAFMPLEVYLVVIVIERLLAQQEKKALYSKLNMVVGAFFMAVGNRLLANLLTNFREQENLFKTFSVNIHWQRNDYKLARAMALKVKLKVDFNQIDLEALKGFLCDQRPFLLSLMENPNLLEREAFSELLWAITHLAEELEARKSLGSLGETDMKHLEGDINRFYDRLVFEWLNYAEHLQTHYPYFFSLLVRTHPFQHAPTPEVSA</sequence>
<proteinExistence type="predicted"/>
<evidence type="ECO:0000313" key="2">
    <source>
        <dbReference type="Proteomes" id="UP000235653"/>
    </source>
</evidence>
<name>A0A2P5P857_9CHLR</name>
<protein>
    <submittedName>
        <fullName evidence="1">Uncharacterized protein</fullName>
    </submittedName>
</protein>
<gene>
    <name evidence="1" type="ORF">JP09_000830</name>
</gene>
<organism evidence="1 2">
    <name type="scientific">Dehalogenimonas etheniformans</name>
    <dbReference type="NCBI Taxonomy" id="1536648"/>
    <lineage>
        <taxon>Bacteria</taxon>
        <taxon>Bacillati</taxon>
        <taxon>Chloroflexota</taxon>
        <taxon>Dehalococcoidia</taxon>
        <taxon>Dehalococcoidales</taxon>
        <taxon>Dehalococcoidaceae</taxon>
        <taxon>Dehalogenimonas</taxon>
    </lineage>
</organism>
<comment type="caution">
    <text evidence="1">The sequence shown here is derived from an EMBL/GenBank/DDBJ whole genome shotgun (WGS) entry which is preliminary data.</text>
</comment>
<dbReference type="Proteomes" id="UP000235653">
    <property type="component" value="Unassembled WGS sequence"/>
</dbReference>
<dbReference type="RefSeq" id="WP_102329953.1">
    <property type="nucleotide sequence ID" value="NZ_CP058566.2"/>
</dbReference>
<evidence type="ECO:0000313" key="1">
    <source>
        <dbReference type="EMBL" id="PPD58469.1"/>
    </source>
</evidence>
<accession>A0A2P5P857</accession>
<dbReference type="AlphaFoldDB" id="A0A2P5P857"/>
<dbReference type="EMBL" id="JQAN02000006">
    <property type="protein sequence ID" value="PPD58469.1"/>
    <property type="molecule type" value="Genomic_DNA"/>
</dbReference>
<keyword evidence="2" id="KW-1185">Reference proteome</keyword>
<dbReference type="OrthoDB" id="9799090at2"/>
<reference evidence="1 2" key="1">
    <citation type="journal article" date="2017" name="ISME J.">
        <title>Grape pomace compost harbors organohalide-respiring Dehalogenimonas species with novel reductive dehalogenase genes.</title>
        <authorList>
            <person name="Yang Y."/>
            <person name="Higgins S.A."/>
            <person name="Yan J."/>
            <person name="Simsir B."/>
            <person name="Chourey K."/>
            <person name="Iyer R."/>
            <person name="Hettich R.L."/>
            <person name="Baldwin B."/>
            <person name="Ogles D.M."/>
            <person name="Loffler F.E."/>
        </authorList>
    </citation>
    <scope>NUCLEOTIDE SEQUENCE [LARGE SCALE GENOMIC DNA]</scope>
    <source>
        <strain evidence="1 2">GP</strain>
    </source>
</reference>